<gene>
    <name evidence="2" type="ORF">CLEP1334_LOCUS29803</name>
</gene>
<evidence type="ECO:0000256" key="1">
    <source>
        <dbReference type="SAM" id="MobiDB-lite"/>
    </source>
</evidence>
<reference evidence="2" key="1">
    <citation type="submission" date="2021-01" db="EMBL/GenBank/DDBJ databases">
        <authorList>
            <person name="Corre E."/>
            <person name="Pelletier E."/>
            <person name="Niang G."/>
            <person name="Scheremetjew M."/>
            <person name="Finn R."/>
            <person name="Kale V."/>
            <person name="Holt S."/>
            <person name="Cochrane G."/>
            <person name="Meng A."/>
            <person name="Brown T."/>
            <person name="Cohen L."/>
        </authorList>
    </citation>
    <scope>NUCLEOTIDE SEQUENCE</scope>
    <source>
        <strain evidence="2">RCC1130</strain>
    </source>
</reference>
<dbReference type="EMBL" id="HBER01059670">
    <property type="protein sequence ID" value="CAD8554512.1"/>
    <property type="molecule type" value="Transcribed_RNA"/>
</dbReference>
<name>A0A7S0JLS5_9EUKA</name>
<feature type="region of interest" description="Disordered" evidence="1">
    <location>
        <begin position="103"/>
        <end position="126"/>
    </location>
</feature>
<evidence type="ECO:0000313" key="2">
    <source>
        <dbReference type="EMBL" id="CAD8554512.1"/>
    </source>
</evidence>
<protein>
    <submittedName>
        <fullName evidence="2">Uncharacterized protein</fullName>
    </submittedName>
</protein>
<organism evidence="2">
    <name type="scientific">Calcidiscus leptoporus</name>
    <dbReference type="NCBI Taxonomy" id="127549"/>
    <lineage>
        <taxon>Eukaryota</taxon>
        <taxon>Haptista</taxon>
        <taxon>Haptophyta</taxon>
        <taxon>Prymnesiophyceae</taxon>
        <taxon>Coccolithales</taxon>
        <taxon>Calcidiscaceae</taxon>
        <taxon>Calcidiscus</taxon>
    </lineage>
</organism>
<accession>A0A7S0JLS5</accession>
<dbReference type="AlphaFoldDB" id="A0A7S0JLS5"/>
<proteinExistence type="predicted"/>
<sequence length="126" mass="13558">MYDASGAVFSAGEAGELRPQPPLWLCGHFVAKPFARMLADLNQAHAHAGTLGEGPSPLRCMLWQSKSAIQPRGLADEWARLGQMSTAVRRWASEGRAESLLRPGSVDAFGGQPGDYRPTMTPVPLD</sequence>